<protein>
    <submittedName>
        <fullName evidence="2">Uncharacterized protein</fullName>
    </submittedName>
</protein>
<gene>
    <name evidence="2" type="ORF">AL548_015445</name>
</gene>
<evidence type="ECO:0000313" key="3">
    <source>
        <dbReference type="Proteomes" id="UP000054370"/>
    </source>
</evidence>
<keyword evidence="1" id="KW-0812">Transmembrane</keyword>
<keyword evidence="3" id="KW-1185">Reference proteome</keyword>
<feature type="transmembrane region" description="Helical" evidence="1">
    <location>
        <begin position="6"/>
        <end position="25"/>
    </location>
</feature>
<feature type="transmembrane region" description="Helical" evidence="1">
    <location>
        <begin position="118"/>
        <end position="135"/>
    </location>
</feature>
<evidence type="ECO:0000256" key="1">
    <source>
        <dbReference type="SAM" id="Phobius"/>
    </source>
</evidence>
<name>A0ABX4WW42_VIBVL</name>
<proteinExistence type="predicted"/>
<keyword evidence="1" id="KW-0472">Membrane</keyword>
<accession>A0ABX4WW42</accession>
<sequence>MWNVVIWVLLLVYMANLCVSAFYLFETHQFLESEAKHEKRLLSVYDQALENKDLSHENLSMVTKSIATELFTLGFDNVNYFNLDGGEVRFEPSQYDKVERLFRLNQIKEAKEYIQHQLLLNGVYTIIILVLGFGLKKFKTRT</sequence>
<comment type="caution">
    <text evidence="2">The sequence shown here is derived from an EMBL/GenBank/DDBJ whole genome shotgun (WGS) entry which is preliminary data.</text>
</comment>
<organism evidence="2 3">
    <name type="scientific">Vibrio vulnificus</name>
    <dbReference type="NCBI Taxonomy" id="672"/>
    <lineage>
        <taxon>Bacteria</taxon>
        <taxon>Pseudomonadati</taxon>
        <taxon>Pseudomonadota</taxon>
        <taxon>Gammaproteobacteria</taxon>
        <taxon>Vibrionales</taxon>
        <taxon>Vibrionaceae</taxon>
        <taxon>Vibrio</taxon>
    </lineage>
</organism>
<evidence type="ECO:0000313" key="2">
    <source>
        <dbReference type="EMBL" id="PNM67592.1"/>
    </source>
</evidence>
<reference evidence="2" key="1">
    <citation type="submission" date="2017-12" db="EMBL/GenBank/DDBJ databases">
        <title>FDA dAtabase for Regulatory Grade micrObial Sequences (FDA-ARGOS): Supporting development and validation of Infectious Disease Dx tests.</title>
        <authorList>
            <person name="Hoffmann M."/>
            <person name="Allard M."/>
            <person name="Evans P."/>
            <person name="Brown E."/>
            <person name="Tallon L.J."/>
            <person name="Sadzewicz L."/>
            <person name="Sengamalay N."/>
            <person name="Ott S."/>
            <person name="Godinez A."/>
            <person name="Nagaraj S."/>
            <person name="Vavikolanu K."/>
            <person name="Aluvathingal J."/>
            <person name="Nadendla S."/>
            <person name="Hobson J."/>
            <person name="Sichtig H."/>
        </authorList>
    </citation>
    <scope>NUCLEOTIDE SEQUENCE [LARGE SCALE GENOMIC DNA]</scope>
    <source>
        <strain evidence="2">FDAARGOS_118</strain>
    </source>
</reference>
<dbReference type="Proteomes" id="UP000054370">
    <property type="component" value="Unassembled WGS sequence"/>
</dbReference>
<keyword evidence="1" id="KW-1133">Transmembrane helix</keyword>
<dbReference type="EMBL" id="LOSH02000004">
    <property type="protein sequence ID" value="PNM67592.1"/>
    <property type="molecule type" value="Genomic_DNA"/>
</dbReference>